<evidence type="ECO:0000256" key="1">
    <source>
        <dbReference type="SAM" id="MobiDB-lite"/>
    </source>
</evidence>
<feature type="compositionally biased region" description="Basic and acidic residues" evidence="1">
    <location>
        <begin position="90"/>
        <end position="103"/>
    </location>
</feature>
<evidence type="ECO:0000313" key="3">
    <source>
        <dbReference type="Proteomes" id="UP000316270"/>
    </source>
</evidence>
<dbReference type="AlphaFoldDB" id="A0A517L463"/>
<accession>A0A517L463</accession>
<feature type="region of interest" description="Disordered" evidence="1">
    <location>
        <begin position="44"/>
        <end position="219"/>
    </location>
</feature>
<dbReference type="EMBL" id="CP042188">
    <property type="protein sequence ID" value="QDS70457.1"/>
    <property type="molecule type" value="Genomic_DNA"/>
</dbReference>
<gene>
    <name evidence="2" type="ORF">FKW77_009920</name>
</gene>
<reference evidence="2 3" key="1">
    <citation type="submission" date="2019-07" db="EMBL/GenBank/DDBJ databases">
        <title>Finished genome of Venturia effusa.</title>
        <authorList>
            <person name="Young C.A."/>
            <person name="Cox M.P."/>
            <person name="Ganley A.R.D."/>
            <person name="David W.J."/>
        </authorList>
    </citation>
    <scope>NUCLEOTIDE SEQUENCE [LARGE SCALE GENOMIC DNA]</scope>
    <source>
        <strain evidence="3">albino</strain>
    </source>
</reference>
<feature type="region of interest" description="Disordered" evidence="1">
    <location>
        <begin position="1"/>
        <end position="27"/>
    </location>
</feature>
<feature type="compositionally biased region" description="Polar residues" evidence="1">
    <location>
        <begin position="171"/>
        <end position="182"/>
    </location>
</feature>
<feature type="compositionally biased region" description="Polar residues" evidence="1">
    <location>
        <begin position="106"/>
        <end position="125"/>
    </location>
</feature>
<keyword evidence="3" id="KW-1185">Reference proteome</keyword>
<evidence type="ECO:0008006" key="4">
    <source>
        <dbReference type="Google" id="ProtNLM"/>
    </source>
</evidence>
<dbReference type="Proteomes" id="UP000316270">
    <property type="component" value="Chromosome 4"/>
</dbReference>
<evidence type="ECO:0000313" key="2">
    <source>
        <dbReference type="EMBL" id="QDS70457.1"/>
    </source>
</evidence>
<feature type="compositionally biased region" description="Polar residues" evidence="1">
    <location>
        <begin position="71"/>
        <end position="85"/>
    </location>
</feature>
<organism evidence="2 3">
    <name type="scientific">Venturia effusa</name>
    <dbReference type="NCBI Taxonomy" id="50376"/>
    <lineage>
        <taxon>Eukaryota</taxon>
        <taxon>Fungi</taxon>
        <taxon>Dikarya</taxon>
        <taxon>Ascomycota</taxon>
        <taxon>Pezizomycotina</taxon>
        <taxon>Dothideomycetes</taxon>
        <taxon>Pleosporomycetidae</taxon>
        <taxon>Venturiales</taxon>
        <taxon>Venturiaceae</taxon>
        <taxon>Venturia</taxon>
    </lineage>
</organism>
<proteinExistence type="predicted"/>
<name>A0A517L463_9PEZI</name>
<dbReference type="OrthoDB" id="5209734at2759"/>
<feature type="compositionally biased region" description="Basic and acidic residues" evidence="1">
    <location>
        <begin position="185"/>
        <end position="203"/>
    </location>
</feature>
<protein>
    <recommendedName>
        <fullName evidence="4">SMP domain-containing protein</fullName>
    </recommendedName>
</protein>
<sequence length="219" mass="22961">MSFLTSRLPSITRASISRPSSRFTQSPHRYFSARTAAAKAANLNSENLSKITDAEKRLTGQDQPVKGGPTAQAQKHANEPITSQALHDVTQGEKKVTGGERVKGGPTSTAQSILSKSGGNQAKRTSSSTISSSSSNQSHNGTLDADTISKITEKEKQITGSDEPVKGGPTAQAQKHANQPITSEALHDITEGEKKITGGERLKGGPTSAAQSELGKSRS</sequence>
<feature type="compositionally biased region" description="Low complexity" evidence="1">
    <location>
        <begin position="126"/>
        <end position="138"/>
    </location>
</feature>